<dbReference type="InterPro" id="IPR036467">
    <property type="entry name" value="LS/RS_sf"/>
</dbReference>
<dbReference type="AlphaFoldDB" id="A0A2G2VM78"/>
<dbReference type="STRING" id="33114.A0A2G2VM78"/>
<reference evidence="3 4" key="1">
    <citation type="journal article" date="2017" name="Genome Biol.">
        <title>New reference genome sequences of hot pepper reveal the massive evolution of plant disease-resistance genes by retroduplication.</title>
        <authorList>
            <person name="Kim S."/>
            <person name="Park J."/>
            <person name="Yeom S.I."/>
            <person name="Kim Y.M."/>
            <person name="Seo E."/>
            <person name="Kim K.T."/>
            <person name="Kim M.S."/>
            <person name="Lee J.M."/>
            <person name="Cheong K."/>
            <person name="Shin H.S."/>
            <person name="Kim S.B."/>
            <person name="Han K."/>
            <person name="Lee J."/>
            <person name="Park M."/>
            <person name="Lee H.A."/>
            <person name="Lee H.Y."/>
            <person name="Lee Y."/>
            <person name="Oh S."/>
            <person name="Lee J.H."/>
            <person name="Choi E."/>
            <person name="Choi E."/>
            <person name="Lee S.E."/>
            <person name="Jeon J."/>
            <person name="Kim H."/>
            <person name="Choi G."/>
            <person name="Song H."/>
            <person name="Lee J."/>
            <person name="Lee S.C."/>
            <person name="Kwon J.K."/>
            <person name="Lee H.Y."/>
            <person name="Koo N."/>
            <person name="Hong Y."/>
            <person name="Kim R.W."/>
            <person name="Kang W.H."/>
            <person name="Huh J.H."/>
            <person name="Kang B.C."/>
            <person name="Yang T.J."/>
            <person name="Lee Y.H."/>
            <person name="Bennetzen J.L."/>
            <person name="Choi D."/>
        </authorList>
    </citation>
    <scope>NUCLEOTIDE SEQUENCE [LARGE SCALE GENOMIC DNA]</scope>
    <source>
        <strain evidence="4">cv. PBC81</strain>
    </source>
</reference>
<accession>A0A2G2VM78</accession>
<feature type="domain" description="Protein ENHANCED DISEASE RESISTANCE 2 C-terminal" evidence="2">
    <location>
        <begin position="439"/>
        <end position="661"/>
    </location>
</feature>
<dbReference type="GO" id="GO:0009349">
    <property type="term" value="C:riboflavin synthase complex"/>
    <property type="evidence" value="ECO:0007669"/>
    <property type="project" value="InterPro"/>
</dbReference>
<name>A0A2G2VM78_CAPBA</name>
<organism evidence="3 4">
    <name type="scientific">Capsicum baccatum</name>
    <name type="common">Peruvian pepper</name>
    <dbReference type="NCBI Taxonomy" id="33114"/>
    <lineage>
        <taxon>Eukaryota</taxon>
        <taxon>Viridiplantae</taxon>
        <taxon>Streptophyta</taxon>
        <taxon>Embryophyta</taxon>
        <taxon>Tracheophyta</taxon>
        <taxon>Spermatophyta</taxon>
        <taxon>Magnoliopsida</taxon>
        <taxon>eudicotyledons</taxon>
        <taxon>Gunneridae</taxon>
        <taxon>Pentapetalae</taxon>
        <taxon>asterids</taxon>
        <taxon>lamiids</taxon>
        <taxon>Solanales</taxon>
        <taxon>Solanaceae</taxon>
        <taxon>Solanoideae</taxon>
        <taxon>Capsiceae</taxon>
        <taxon>Capsicum</taxon>
    </lineage>
</organism>
<reference evidence="4" key="2">
    <citation type="journal article" date="2017" name="J. Anim. Genet.">
        <title>Multiple reference genome sequences of hot pepper reveal the massive evolution of plant disease resistance genes by retroduplication.</title>
        <authorList>
            <person name="Kim S."/>
            <person name="Park J."/>
            <person name="Yeom S.-I."/>
            <person name="Kim Y.-M."/>
            <person name="Seo E."/>
            <person name="Kim K.-T."/>
            <person name="Kim M.-S."/>
            <person name="Lee J.M."/>
            <person name="Cheong K."/>
            <person name="Shin H.-S."/>
            <person name="Kim S.-B."/>
            <person name="Han K."/>
            <person name="Lee J."/>
            <person name="Park M."/>
            <person name="Lee H.-A."/>
            <person name="Lee H.-Y."/>
            <person name="Lee Y."/>
            <person name="Oh S."/>
            <person name="Lee J.H."/>
            <person name="Choi E."/>
            <person name="Choi E."/>
            <person name="Lee S.E."/>
            <person name="Jeon J."/>
            <person name="Kim H."/>
            <person name="Choi G."/>
            <person name="Song H."/>
            <person name="Lee J."/>
            <person name="Lee S.-C."/>
            <person name="Kwon J.-K."/>
            <person name="Lee H.-Y."/>
            <person name="Koo N."/>
            <person name="Hong Y."/>
            <person name="Kim R.W."/>
            <person name="Kang W.-H."/>
            <person name="Huh J.H."/>
            <person name="Kang B.-C."/>
            <person name="Yang T.-J."/>
            <person name="Lee Y.-H."/>
            <person name="Bennetzen J.L."/>
            <person name="Choi D."/>
        </authorList>
    </citation>
    <scope>NUCLEOTIDE SEQUENCE [LARGE SCALE GENOMIC DNA]</scope>
    <source>
        <strain evidence="4">cv. PBC81</strain>
    </source>
</reference>
<evidence type="ECO:0000259" key="2">
    <source>
        <dbReference type="Pfam" id="PF07059"/>
    </source>
</evidence>
<dbReference type="Gene3D" id="3.40.50.960">
    <property type="entry name" value="Lumazine/riboflavin synthase"/>
    <property type="match status" value="1"/>
</dbReference>
<feature type="region of interest" description="Disordered" evidence="1">
    <location>
        <begin position="261"/>
        <end position="282"/>
    </location>
</feature>
<dbReference type="EMBL" id="MLFT02000011">
    <property type="protein sequence ID" value="PHT34070.1"/>
    <property type="molecule type" value="Genomic_DNA"/>
</dbReference>
<evidence type="ECO:0000313" key="4">
    <source>
        <dbReference type="Proteomes" id="UP000224567"/>
    </source>
</evidence>
<gene>
    <name evidence="3" type="ORF">CQW23_25870</name>
</gene>
<evidence type="ECO:0000256" key="1">
    <source>
        <dbReference type="SAM" id="MobiDB-lite"/>
    </source>
</evidence>
<dbReference type="PANTHER" id="PTHR31558:SF41">
    <property type="entry name" value="PROTEIN ENHANCED DISEASE RESISTANCE 2 C-TERMINAL DOMAIN-CONTAINING PROTEIN"/>
    <property type="match status" value="1"/>
</dbReference>
<dbReference type="Proteomes" id="UP000224567">
    <property type="component" value="Unassembled WGS sequence"/>
</dbReference>
<keyword evidence="4" id="KW-1185">Reference proteome</keyword>
<dbReference type="OrthoDB" id="9970435at2759"/>
<dbReference type="InterPro" id="IPR009769">
    <property type="entry name" value="EDR2_C"/>
</dbReference>
<feature type="compositionally biased region" description="Polar residues" evidence="1">
    <location>
        <begin position="261"/>
        <end position="271"/>
    </location>
</feature>
<dbReference type="PANTHER" id="PTHR31558">
    <property type="entry name" value="CW14 PROTEIN"/>
    <property type="match status" value="1"/>
</dbReference>
<comment type="caution">
    <text evidence="3">The sequence shown here is derived from an EMBL/GenBank/DDBJ whole genome shotgun (WGS) entry which is preliminary data.</text>
</comment>
<protein>
    <recommendedName>
        <fullName evidence="2">Protein ENHANCED DISEASE RESISTANCE 2 C-terminal domain-containing protein</fullName>
    </recommendedName>
</protein>
<dbReference type="Pfam" id="PF07059">
    <property type="entry name" value="EDR2_C"/>
    <property type="match status" value="1"/>
</dbReference>
<dbReference type="GO" id="GO:0009231">
    <property type="term" value="P:riboflavin biosynthetic process"/>
    <property type="evidence" value="ECO:0007669"/>
    <property type="project" value="InterPro"/>
</dbReference>
<evidence type="ECO:0000313" key="3">
    <source>
        <dbReference type="EMBL" id="PHT34070.1"/>
    </source>
</evidence>
<sequence>MEHKDLVDKVPNHLRWIAIGPNFVAKRYTGYFINGYRFHTMTRDVSGKTQNSGVTLSATTDSFTSASDPNFVDGMVIYFGVIEDIIEIDYWSCFSVVLFRCDWLYNEVDEYGVTRVVWVPGCFEISVAAQHLKKSQKYQAILCIRAVILAELSIPSPMKSISTLAVTWRNSQNSQGSTEEAWFDSAAIFESDGSDEDFQSVADDVLSLNSFDCGRTSVASAKDVHHGDVDVNAHYRLSSDLQRQGEVSISNPTCSSGGCSAKTAINPSNMLPSKDADSRMRLEGPHSEVQPVFLDEISSSANGSSRRDDGLLDNCGILSNNCLPCLASTVAPVEKKQSLSSTSPSARKKAALKLPFKLKEGNPVASLHELIALYFVLRVDESELLQVDESLNMCFALKLKDDHSRIQCYTFSSKALLQRPIAGSQVPVCRLEKKMPDSWSHIEPGTFRVRGENYFRDKKKVFAPNYAAYYPFGVDVFLSQRKIFHIARLVELPFIEHSGTLPPILVVNVQIPLYPTTIFQGETDGEGMSFVLYFKLSESYAKELPPHFQESIRRLIDDEVEKVRTFPVEHTVPFRERLKILGRVANMEELPLSVAERKLMHAYSEKPVLSRPQHEFFKGENYFEVDIDMHRFSYISRKGFETFLDRLKLCCLDVGLTIQASNVFYHFPSRETKLKNCRSRFYVVYG</sequence>
<proteinExistence type="predicted"/>
<dbReference type="SUPFAM" id="SSF52121">
    <property type="entry name" value="Lumazine synthase"/>
    <property type="match status" value="1"/>
</dbReference>